<proteinExistence type="predicted"/>
<protein>
    <submittedName>
        <fullName evidence="1">Uncharacterized protein</fullName>
    </submittedName>
</protein>
<dbReference type="NCBIfam" id="NF040465">
    <property type="entry name" value="T7_gp19.5"/>
    <property type="match status" value="1"/>
</dbReference>
<dbReference type="EMBL" id="GU583987">
    <property type="protein sequence ID" value="ADV35705.1"/>
    <property type="molecule type" value="Genomic_DNA"/>
</dbReference>
<dbReference type="RefSeq" id="YP_004306360.1">
    <property type="nucleotide sequence ID" value="NC_015264.1"/>
</dbReference>
<organism evidence="1 2">
    <name type="scientific">Pseudomonas phage phiIBB-PF7A</name>
    <dbReference type="NCBI Taxonomy" id="942165"/>
    <lineage>
        <taxon>Viruses</taxon>
        <taxon>Duplodnaviria</taxon>
        <taxon>Heunggongvirae</taxon>
        <taxon>Uroviricota</taxon>
        <taxon>Caudoviricetes</taxon>
        <taxon>Autographivirales</taxon>
        <taxon>Autotranscriptaviridae</taxon>
        <taxon>Studiervirinae</taxon>
        <taxon>Pifdecavirus</taxon>
        <taxon>Pifdecavirus IBBPF7A</taxon>
    </lineage>
</organism>
<dbReference type="KEGG" id="vg:10323828"/>
<gene>
    <name evidence="1" type="ORF">phiIBB-PF7Ap40</name>
</gene>
<reference evidence="1 2" key="1">
    <citation type="journal article" date="2011" name="Virol. J.">
        <title>Complete genome sequence of the lytic Pseudomonas fluorescens phage phiIBB-PF7A.</title>
        <authorList>
            <person name="Sillankorva S."/>
            <person name="Kluskens L.D."/>
            <person name="Lingohr E.J."/>
            <person name="Kropinski A.M."/>
            <person name="Neubauer P."/>
            <person name="Azeredo J."/>
        </authorList>
    </citation>
    <scope>NUCLEOTIDE SEQUENCE [LARGE SCALE GENOMIC DNA]</scope>
</reference>
<sequence>MTKKATATFVAVLVSLAKHRATYRFLAVLLVALGISNGEAIMSGIETVACAYLGCIG</sequence>
<evidence type="ECO:0000313" key="2">
    <source>
        <dbReference type="Proteomes" id="UP000007475"/>
    </source>
</evidence>
<evidence type="ECO:0000313" key="1">
    <source>
        <dbReference type="EMBL" id="ADV35705.1"/>
    </source>
</evidence>
<dbReference type="Proteomes" id="UP000007475">
    <property type="component" value="Segment"/>
</dbReference>
<accession>E9KII0</accession>
<keyword evidence="2" id="KW-1185">Reference proteome</keyword>
<name>E9KII0_9CAUD</name>
<dbReference type="OrthoDB" id="39582at10239"/>
<dbReference type="GeneID" id="10323828"/>